<reference evidence="1 2" key="1">
    <citation type="journal article" date="2011" name="J. Bacteriol.">
        <title>Whole genome sequence of the rifamycin B-producing strain Amycolatopsis mediterranei S699.</title>
        <authorList>
            <person name="Verma M."/>
            <person name="Kaur J."/>
            <person name="Kumar M."/>
            <person name="Kumari K."/>
            <person name="Saxena A."/>
            <person name="Anand S."/>
            <person name="Nigam A."/>
            <person name="Ravi V."/>
            <person name="Raghuvanshi S."/>
            <person name="Khurana P."/>
            <person name="Tyagi A.K."/>
            <person name="Khurana J.P."/>
            <person name="Lal R."/>
        </authorList>
    </citation>
    <scope>NUCLEOTIDE SEQUENCE [LARGE SCALE GENOMIC DNA]</scope>
    <source>
        <strain evidence="1 2">S699</strain>
    </source>
</reference>
<name>A0A9R0P677_AMYMS</name>
<evidence type="ECO:0000313" key="2">
    <source>
        <dbReference type="Proteomes" id="UP000006138"/>
    </source>
</evidence>
<dbReference type="KEGG" id="amn:RAM_42650"/>
<keyword evidence="2" id="KW-1185">Reference proteome</keyword>
<proteinExistence type="predicted"/>
<sequence>MHVTADTVRTRLLEREVTMRDTQAPRTTVTTEASDVR</sequence>
<gene>
    <name evidence="1" type="ordered locus">RAM_42650</name>
</gene>
<protein>
    <submittedName>
        <fullName evidence="1">Uncharacterized protein</fullName>
    </submittedName>
</protein>
<organism evidence="1 2">
    <name type="scientific">Amycolatopsis mediterranei (strain S699)</name>
    <name type="common">Nocardia mediterranei</name>
    <dbReference type="NCBI Taxonomy" id="713604"/>
    <lineage>
        <taxon>Bacteria</taxon>
        <taxon>Bacillati</taxon>
        <taxon>Actinomycetota</taxon>
        <taxon>Actinomycetes</taxon>
        <taxon>Pseudonocardiales</taxon>
        <taxon>Pseudonocardiaceae</taxon>
        <taxon>Amycolatopsis</taxon>
    </lineage>
</organism>
<accession>A0A9R0P677</accession>
<dbReference type="EMBL" id="CP002896">
    <property type="protein sequence ID" value="AEK46997.1"/>
    <property type="molecule type" value="Genomic_DNA"/>
</dbReference>
<evidence type="ECO:0000313" key="1">
    <source>
        <dbReference type="EMBL" id="AEK46997.1"/>
    </source>
</evidence>
<dbReference type="Proteomes" id="UP000006138">
    <property type="component" value="Chromosome"/>
</dbReference>
<dbReference type="AlphaFoldDB" id="A0A9R0P677"/>